<feature type="compositionally biased region" description="Pro residues" evidence="1">
    <location>
        <begin position="1"/>
        <end position="10"/>
    </location>
</feature>
<dbReference type="PROSITE" id="PS51833">
    <property type="entry name" value="HDOD"/>
    <property type="match status" value="1"/>
</dbReference>
<name>A0A975SPG2_9RHOO</name>
<dbReference type="PANTHER" id="PTHR33525:SF6">
    <property type="entry name" value="HDOD DOMAIN-CONTAINING PROTEIN"/>
    <property type="match status" value="1"/>
</dbReference>
<dbReference type="InterPro" id="IPR052340">
    <property type="entry name" value="RNase_Y/CdgJ"/>
</dbReference>
<dbReference type="Proteomes" id="UP000683428">
    <property type="component" value="Chromosome"/>
</dbReference>
<dbReference type="CDD" id="cd00077">
    <property type="entry name" value="HDc"/>
    <property type="match status" value="1"/>
</dbReference>
<organism evidence="3 4">
    <name type="scientific">Azospira inquinata</name>
    <dbReference type="NCBI Taxonomy" id="2785627"/>
    <lineage>
        <taxon>Bacteria</taxon>
        <taxon>Pseudomonadati</taxon>
        <taxon>Pseudomonadota</taxon>
        <taxon>Betaproteobacteria</taxon>
        <taxon>Rhodocyclales</taxon>
        <taxon>Rhodocyclaceae</taxon>
        <taxon>Azospira</taxon>
    </lineage>
</organism>
<dbReference type="KEGG" id="aiq:Azoinq_02835"/>
<reference evidence="3" key="1">
    <citation type="submission" date="2020-11" db="EMBL/GenBank/DDBJ databases">
        <title>Azospira inquinata sp. nov.</title>
        <authorList>
            <person name="Moe W.M."/>
            <person name="Mikes M.C."/>
        </authorList>
    </citation>
    <scope>NUCLEOTIDE SEQUENCE</scope>
    <source>
        <strain evidence="3">Azo-3</strain>
    </source>
</reference>
<dbReference type="Pfam" id="PF08668">
    <property type="entry name" value="HDOD"/>
    <property type="match status" value="1"/>
</dbReference>
<evidence type="ECO:0000313" key="4">
    <source>
        <dbReference type="Proteomes" id="UP000683428"/>
    </source>
</evidence>
<dbReference type="PANTHER" id="PTHR33525">
    <property type="match status" value="1"/>
</dbReference>
<proteinExistence type="predicted"/>
<evidence type="ECO:0000256" key="1">
    <source>
        <dbReference type="SAM" id="MobiDB-lite"/>
    </source>
</evidence>
<protein>
    <submittedName>
        <fullName evidence="3">HDOD domain-containing protein</fullName>
    </submittedName>
</protein>
<dbReference type="InterPro" id="IPR003607">
    <property type="entry name" value="HD/PDEase_dom"/>
</dbReference>
<dbReference type="AlphaFoldDB" id="A0A975SPG2"/>
<sequence>MTRSSPPAPGAPVSREAQQQQDQEVLDRILGQGIKLPPQPRVVEQLQRQIQGLDTDLRAIARTIAQDAGITSLLFKAVQSSAYRQHQPFSSLEKILQAVGLSQTLHLVQAVALAGSQRVTRRRKAYERFWSRSQDVARLAMLIAGDKVAVCNVFPDQAYLAGIFHDCGVPLLLERFPSYGEAMGLEGDQGWIDYREEDRRFQADHCVVGYFIARHWGLPDFIADAIRFHHDLPRLVGGESRSLAAILQLAMHAYHLEHRLDEPDWPTLRGDVGEELGLAPEEEREYVEELLYRFQTDGE</sequence>
<dbReference type="InterPro" id="IPR013976">
    <property type="entry name" value="HDOD"/>
</dbReference>
<evidence type="ECO:0000259" key="2">
    <source>
        <dbReference type="PROSITE" id="PS51833"/>
    </source>
</evidence>
<evidence type="ECO:0000313" key="3">
    <source>
        <dbReference type="EMBL" id="QWT49565.1"/>
    </source>
</evidence>
<gene>
    <name evidence="3" type="ORF">Azoinq_02835</name>
</gene>
<keyword evidence="4" id="KW-1185">Reference proteome</keyword>
<dbReference type="RefSeq" id="WP_216126546.1">
    <property type="nucleotide sequence ID" value="NZ_CP064782.1"/>
</dbReference>
<accession>A0A975SPG2</accession>
<feature type="domain" description="HDOD" evidence="2">
    <location>
        <begin position="36"/>
        <end position="232"/>
    </location>
</feature>
<feature type="region of interest" description="Disordered" evidence="1">
    <location>
        <begin position="1"/>
        <end position="22"/>
    </location>
</feature>
<dbReference type="EMBL" id="CP064782">
    <property type="protein sequence ID" value="QWT49565.1"/>
    <property type="molecule type" value="Genomic_DNA"/>
</dbReference>